<evidence type="ECO:0000259" key="2">
    <source>
        <dbReference type="PROSITE" id="PS50172"/>
    </source>
</evidence>
<sequence length="517" mass="57999">LTDSPITSTQNITDQSKVSEFRNSLSPIVNQPQSLVIIDDSIISNSLIENYPVTTNSQQKLSSKFRLINPNVDSPSEQLIVPKIKKTSHLFNEINNQSKKLRRKSSINSKRISIGTPLTPDVLLDFVSSIHSSKSANTKKHNTESVDNKLENVQQQIKKQSTHNSQLKSKNITEKKTNNNEETKNLLASSSRKQNVNSSKDISIQQRKRSMSALCTQTLRPVIVRLPSNVDLDATKIVPCLEESESLNKQQDKSNQTLMVSNSVHKKSCGVTNELLSDNHYKGKSNNNEITPLSTTPKRLSVSQIKTINKRSSLEEFRSTPQIKRKDMSIRSPIASELGATRISIVFSGTQSEEEQVLIALLKSSNLIGYDIIKPSFSHSHLTRTKCKLGTANRSFGLSQFTHLVTESPCRRTLKLFHALIRGAHIVTTDWIRQSVTLNMWLSESEFKPPGLPRLSRMQTMNRLFSSVGIIYVDIDTKPPRQDLVDLLNLGGALVSVFTTMINNHLLRGILSYIRCF</sequence>
<dbReference type="AlphaFoldDB" id="A0A183KF52"/>
<dbReference type="InterPro" id="IPR036420">
    <property type="entry name" value="BRCT_dom_sf"/>
</dbReference>
<feature type="domain" description="BRCT" evidence="2">
    <location>
        <begin position="390"/>
        <end position="449"/>
    </location>
</feature>
<dbReference type="EMBL" id="UZAK01036048">
    <property type="protein sequence ID" value="VDP53527.1"/>
    <property type="molecule type" value="Genomic_DNA"/>
</dbReference>
<evidence type="ECO:0000313" key="5">
    <source>
        <dbReference type="WBParaSite" id="SCUD_0001364901-mRNA-1"/>
    </source>
</evidence>
<protein>
    <submittedName>
        <fullName evidence="5">BRCT domain-containing protein</fullName>
    </submittedName>
</protein>
<feature type="region of interest" description="Disordered" evidence="1">
    <location>
        <begin position="154"/>
        <end position="207"/>
    </location>
</feature>
<feature type="compositionally biased region" description="Basic and acidic residues" evidence="1">
    <location>
        <begin position="171"/>
        <end position="184"/>
    </location>
</feature>
<dbReference type="Gene3D" id="3.40.50.10190">
    <property type="entry name" value="BRCT domain"/>
    <property type="match status" value="1"/>
</dbReference>
<dbReference type="Pfam" id="PF00533">
    <property type="entry name" value="BRCT"/>
    <property type="match status" value="1"/>
</dbReference>
<gene>
    <name evidence="3" type="ORF">SCUD_LOCUS13646</name>
</gene>
<dbReference type="WBParaSite" id="SCUD_0001364901-mRNA-1">
    <property type="protein sequence ID" value="SCUD_0001364901-mRNA-1"/>
    <property type="gene ID" value="SCUD_0001364901"/>
</dbReference>
<evidence type="ECO:0000256" key="1">
    <source>
        <dbReference type="SAM" id="MobiDB-lite"/>
    </source>
</evidence>
<proteinExistence type="predicted"/>
<dbReference type="SUPFAM" id="SSF52113">
    <property type="entry name" value="BRCT domain"/>
    <property type="match status" value="1"/>
</dbReference>
<evidence type="ECO:0000313" key="4">
    <source>
        <dbReference type="Proteomes" id="UP000279833"/>
    </source>
</evidence>
<reference evidence="5" key="1">
    <citation type="submission" date="2016-06" db="UniProtKB">
        <authorList>
            <consortium name="WormBaseParasite"/>
        </authorList>
    </citation>
    <scope>IDENTIFICATION</scope>
</reference>
<evidence type="ECO:0000313" key="3">
    <source>
        <dbReference type="EMBL" id="VDP53527.1"/>
    </source>
</evidence>
<feature type="compositionally biased region" description="Polar residues" evidence="1">
    <location>
        <begin position="186"/>
        <end position="205"/>
    </location>
</feature>
<dbReference type="STRING" id="6186.A0A183KF52"/>
<dbReference type="PROSITE" id="PS50172">
    <property type="entry name" value="BRCT"/>
    <property type="match status" value="1"/>
</dbReference>
<dbReference type="Proteomes" id="UP000279833">
    <property type="component" value="Unassembled WGS sequence"/>
</dbReference>
<dbReference type="InterPro" id="IPR001357">
    <property type="entry name" value="BRCT_dom"/>
</dbReference>
<reference evidence="3 4" key="2">
    <citation type="submission" date="2018-11" db="EMBL/GenBank/DDBJ databases">
        <authorList>
            <consortium name="Pathogen Informatics"/>
        </authorList>
    </citation>
    <scope>NUCLEOTIDE SEQUENCE [LARGE SCALE GENOMIC DNA]</scope>
    <source>
        <strain evidence="3">Dakar</strain>
        <strain evidence="4">Dakar, Senegal</strain>
    </source>
</reference>
<organism evidence="5">
    <name type="scientific">Schistosoma curassoni</name>
    <dbReference type="NCBI Taxonomy" id="6186"/>
    <lineage>
        <taxon>Eukaryota</taxon>
        <taxon>Metazoa</taxon>
        <taxon>Spiralia</taxon>
        <taxon>Lophotrochozoa</taxon>
        <taxon>Platyhelminthes</taxon>
        <taxon>Trematoda</taxon>
        <taxon>Digenea</taxon>
        <taxon>Strigeidida</taxon>
        <taxon>Schistosomatoidea</taxon>
        <taxon>Schistosomatidae</taxon>
        <taxon>Schistosoma</taxon>
    </lineage>
</organism>
<feature type="compositionally biased region" description="Polar residues" evidence="1">
    <location>
        <begin position="154"/>
        <end position="167"/>
    </location>
</feature>
<name>A0A183KF52_9TREM</name>
<keyword evidence="4" id="KW-1185">Reference proteome</keyword>
<accession>A0A183KF52</accession>